<dbReference type="PROSITE" id="PS00028">
    <property type="entry name" value="ZINC_FINGER_C2H2_1"/>
    <property type="match status" value="2"/>
</dbReference>
<dbReference type="InterPro" id="IPR013087">
    <property type="entry name" value="Znf_C2H2_type"/>
</dbReference>
<evidence type="ECO:0000313" key="10">
    <source>
        <dbReference type="EMBL" id="CAE0678910.1"/>
    </source>
</evidence>
<evidence type="ECO:0000256" key="7">
    <source>
        <dbReference type="PROSITE-ProRule" id="PRU00042"/>
    </source>
</evidence>
<feature type="region of interest" description="Disordered" evidence="8">
    <location>
        <begin position="216"/>
        <end position="242"/>
    </location>
</feature>
<comment type="subcellular location">
    <subcellularLocation>
        <location evidence="1">Nucleus</location>
    </subcellularLocation>
</comment>
<reference evidence="10" key="1">
    <citation type="submission" date="2021-01" db="EMBL/GenBank/DDBJ databases">
        <authorList>
            <person name="Corre E."/>
            <person name="Pelletier E."/>
            <person name="Niang G."/>
            <person name="Scheremetjew M."/>
            <person name="Finn R."/>
            <person name="Kale V."/>
            <person name="Holt S."/>
            <person name="Cochrane G."/>
            <person name="Meng A."/>
            <person name="Brown T."/>
            <person name="Cohen L."/>
        </authorList>
    </citation>
    <scope>NUCLEOTIDE SEQUENCE</scope>
    <source>
        <strain evidence="10">CCCM811</strain>
    </source>
</reference>
<organism evidence="10">
    <name type="scientific">Lotharella globosa</name>
    <dbReference type="NCBI Taxonomy" id="91324"/>
    <lineage>
        <taxon>Eukaryota</taxon>
        <taxon>Sar</taxon>
        <taxon>Rhizaria</taxon>
        <taxon>Cercozoa</taxon>
        <taxon>Chlorarachniophyceae</taxon>
        <taxon>Lotharella</taxon>
    </lineage>
</organism>
<dbReference type="AlphaFoldDB" id="A0A7S3ZC89"/>
<dbReference type="GO" id="GO:0005634">
    <property type="term" value="C:nucleus"/>
    <property type="evidence" value="ECO:0007669"/>
    <property type="project" value="UniProtKB-SubCell"/>
</dbReference>
<proteinExistence type="predicted"/>
<evidence type="ECO:0000256" key="3">
    <source>
        <dbReference type="ARBA" id="ARBA00022737"/>
    </source>
</evidence>
<dbReference type="SUPFAM" id="SSF57667">
    <property type="entry name" value="beta-beta-alpha zinc fingers"/>
    <property type="match status" value="1"/>
</dbReference>
<evidence type="ECO:0000256" key="1">
    <source>
        <dbReference type="ARBA" id="ARBA00004123"/>
    </source>
</evidence>
<keyword evidence="5" id="KW-0862">Zinc</keyword>
<evidence type="ECO:0000256" key="8">
    <source>
        <dbReference type="SAM" id="MobiDB-lite"/>
    </source>
</evidence>
<dbReference type="Pfam" id="PF00096">
    <property type="entry name" value="zf-C2H2"/>
    <property type="match status" value="2"/>
</dbReference>
<evidence type="ECO:0000259" key="9">
    <source>
        <dbReference type="PROSITE" id="PS50157"/>
    </source>
</evidence>
<dbReference type="PANTHER" id="PTHR24394:SF29">
    <property type="entry name" value="MYONEURIN"/>
    <property type="match status" value="1"/>
</dbReference>
<dbReference type="PROSITE" id="PS50157">
    <property type="entry name" value="ZINC_FINGER_C2H2_2"/>
    <property type="match status" value="2"/>
</dbReference>
<name>A0A7S3ZC89_9EUKA</name>
<evidence type="ECO:0000256" key="5">
    <source>
        <dbReference type="ARBA" id="ARBA00022833"/>
    </source>
</evidence>
<feature type="domain" description="C2H2-type" evidence="9">
    <location>
        <begin position="301"/>
        <end position="329"/>
    </location>
</feature>
<dbReference type="GO" id="GO:0008270">
    <property type="term" value="F:zinc ion binding"/>
    <property type="evidence" value="ECO:0007669"/>
    <property type="project" value="UniProtKB-KW"/>
</dbReference>
<evidence type="ECO:0000256" key="4">
    <source>
        <dbReference type="ARBA" id="ARBA00022771"/>
    </source>
</evidence>
<gene>
    <name evidence="10" type="ORF">LGLO00237_LOCUS30692</name>
</gene>
<dbReference type="SMART" id="SM00355">
    <property type="entry name" value="ZnF_C2H2"/>
    <property type="match status" value="3"/>
</dbReference>
<keyword evidence="3" id="KW-0677">Repeat</keyword>
<dbReference type="EMBL" id="HBIV01043717">
    <property type="protein sequence ID" value="CAE0678910.1"/>
    <property type="molecule type" value="Transcribed_RNA"/>
</dbReference>
<evidence type="ECO:0000256" key="2">
    <source>
        <dbReference type="ARBA" id="ARBA00022723"/>
    </source>
</evidence>
<dbReference type="InterPro" id="IPR036236">
    <property type="entry name" value="Znf_C2H2_sf"/>
</dbReference>
<dbReference type="FunFam" id="3.30.160.60:FF:000110">
    <property type="entry name" value="Zinc finger protein-like"/>
    <property type="match status" value="1"/>
</dbReference>
<accession>A0A7S3ZC89</accession>
<dbReference type="GO" id="GO:0000981">
    <property type="term" value="F:DNA-binding transcription factor activity, RNA polymerase II-specific"/>
    <property type="evidence" value="ECO:0007669"/>
    <property type="project" value="TreeGrafter"/>
</dbReference>
<feature type="compositionally biased region" description="Polar residues" evidence="8">
    <location>
        <begin position="227"/>
        <end position="237"/>
    </location>
</feature>
<keyword evidence="6" id="KW-0539">Nucleus</keyword>
<feature type="compositionally biased region" description="Basic and acidic residues" evidence="8">
    <location>
        <begin position="216"/>
        <end position="226"/>
    </location>
</feature>
<keyword evidence="2" id="KW-0479">Metal-binding</keyword>
<protein>
    <recommendedName>
        <fullName evidence="9">C2H2-type domain-containing protein</fullName>
    </recommendedName>
</protein>
<feature type="domain" description="C2H2-type" evidence="9">
    <location>
        <begin position="273"/>
        <end position="300"/>
    </location>
</feature>
<sequence>MSSTGQGSDGVISFRSEHSSFSPGMANEINKPFQIHRADAMGKRESDQVRLQAYSSGLPLPASSATMAYTPAVMPRQYPDIVNYPAQISSYAEHKSYAVENYPRINPNDLKFNCAKNMHAFNCAGEMYETNYLALKTRKTLVERPTRHDADWKDITPLTSREAVNRTQPSKARVVSILRNRAVSQTVASSSSVHGYAQQAGLQSLRASVYRRLEDSVRSHDVRSHENINNGSSQPSSPRLGATQLGATQSVYQRRVPDLAINSAATKGWRRVYSCPLCPKVFTSKHSTTAHIRTHTQKRPYACDFCDKRFSHKSNCKAHMMQIHTQQWRYRCKICVGKKGYWRKDRFLRHMKNVHGVRIP</sequence>
<keyword evidence="4 7" id="KW-0863">Zinc-finger</keyword>
<dbReference type="PANTHER" id="PTHR24394">
    <property type="entry name" value="ZINC FINGER PROTEIN"/>
    <property type="match status" value="1"/>
</dbReference>
<evidence type="ECO:0000256" key="6">
    <source>
        <dbReference type="ARBA" id="ARBA00023242"/>
    </source>
</evidence>
<dbReference type="Gene3D" id="3.30.160.60">
    <property type="entry name" value="Classic Zinc Finger"/>
    <property type="match status" value="2"/>
</dbReference>